<feature type="binding site" evidence="6">
    <location>
        <position position="139"/>
    </location>
    <ligand>
        <name>S-adenosyl-L-methionine</name>
        <dbReference type="ChEBI" id="CHEBI:59789"/>
    </ligand>
</feature>
<keyword evidence="3 6" id="KW-0489">Methyltransferase</keyword>
<dbReference type="PANTHER" id="PTHR31760:SF0">
    <property type="entry name" value="S-ADENOSYL-L-METHIONINE-DEPENDENT METHYLTRANSFERASES SUPERFAMILY PROTEIN"/>
    <property type="match status" value="1"/>
</dbReference>
<feature type="binding site" evidence="6">
    <location>
        <position position="81"/>
    </location>
    <ligand>
        <name>S-adenosyl-L-methionine</name>
        <dbReference type="ChEBI" id="CHEBI:59789"/>
    </ligand>
</feature>
<proteinExistence type="inferred from homology"/>
<keyword evidence="4 6" id="KW-0808">Transferase</keyword>
<dbReference type="RefSeq" id="WP_068308720.1">
    <property type="nucleotide sequence ID" value="NZ_DAIOMO010000003.1"/>
</dbReference>
<gene>
    <name evidence="6" type="primary">rsmG</name>
    <name evidence="7" type="ORF">SAMN04488071_0288</name>
</gene>
<dbReference type="Pfam" id="PF02527">
    <property type="entry name" value="GidB"/>
    <property type="match status" value="1"/>
</dbReference>
<protein>
    <recommendedName>
        <fullName evidence="6">Ribosomal RNA small subunit methyltransferase G</fullName>
        <ecNumber evidence="6">2.1.1.170</ecNumber>
    </recommendedName>
    <alternativeName>
        <fullName evidence="6">16S rRNA 7-methylguanosine methyltransferase</fullName>
        <shortName evidence="6">16S rRNA m7G methyltransferase</shortName>
    </alternativeName>
</protein>
<evidence type="ECO:0000256" key="1">
    <source>
        <dbReference type="ARBA" id="ARBA00022490"/>
    </source>
</evidence>
<evidence type="ECO:0000256" key="6">
    <source>
        <dbReference type="HAMAP-Rule" id="MF_00074"/>
    </source>
</evidence>
<dbReference type="Gene3D" id="3.40.50.150">
    <property type="entry name" value="Vaccinia Virus protein VP39"/>
    <property type="match status" value="1"/>
</dbReference>
<keyword evidence="5 6" id="KW-0949">S-adenosyl-L-methionine</keyword>
<keyword evidence="1 6" id="KW-0963">Cytoplasm</keyword>
<comment type="catalytic activity">
    <reaction evidence="6">
        <text>guanosine(527) in 16S rRNA + S-adenosyl-L-methionine = N(7)-methylguanosine(527) in 16S rRNA + S-adenosyl-L-homocysteine</text>
        <dbReference type="Rhea" id="RHEA:42732"/>
        <dbReference type="Rhea" id="RHEA-COMP:10209"/>
        <dbReference type="Rhea" id="RHEA-COMP:10210"/>
        <dbReference type="ChEBI" id="CHEBI:57856"/>
        <dbReference type="ChEBI" id="CHEBI:59789"/>
        <dbReference type="ChEBI" id="CHEBI:74269"/>
        <dbReference type="ChEBI" id="CHEBI:74480"/>
        <dbReference type="EC" id="2.1.1.170"/>
    </reaction>
</comment>
<dbReference type="EC" id="2.1.1.170" evidence="6"/>
<comment type="similarity">
    <text evidence="6">Belongs to the methyltransferase superfamily. RNA methyltransferase RsmG family.</text>
</comment>
<dbReference type="EMBL" id="FNAK01000001">
    <property type="protein sequence ID" value="SDD30273.1"/>
    <property type="molecule type" value="Genomic_DNA"/>
</dbReference>
<comment type="caution">
    <text evidence="6">Lacks conserved residue(s) required for the propagation of feature annotation.</text>
</comment>
<evidence type="ECO:0000256" key="5">
    <source>
        <dbReference type="ARBA" id="ARBA00022691"/>
    </source>
</evidence>
<keyword evidence="8" id="KW-1185">Reference proteome</keyword>
<evidence type="ECO:0000256" key="4">
    <source>
        <dbReference type="ARBA" id="ARBA00022679"/>
    </source>
</evidence>
<dbReference type="PANTHER" id="PTHR31760">
    <property type="entry name" value="S-ADENOSYL-L-METHIONINE-DEPENDENT METHYLTRANSFERASES SUPERFAMILY PROTEIN"/>
    <property type="match status" value="1"/>
</dbReference>
<evidence type="ECO:0000256" key="3">
    <source>
        <dbReference type="ARBA" id="ARBA00022603"/>
    </source>
</evidence>
<dbReference type="Proteomes" id="UP000183685">
    <property type="component" value="Unassembled WGS sequence"/>
</dbReference>
<evidence type="ECO:0000313" key="8">
    <source>
        <dbReference type="Proteomes" id="UP000183685"/>
    </source>
</evidence>
<accession>A0A1G6TMF8</accession>
<evidence type="ECO:0000256" key="2">
    <source>
        <dbReference type="ARBA" id="ARBA00022552"/>
    </source>
</evidence>
<name>A0A1G6TMF8_9PROT</name>
<feature type="binding site" evidence="6">
    <location>
        <begin position="125"/>
        <end position="126"/>
    </location>
    <ligand>
        <name>S-adenosyl-L-methionine</name>
        <dbReference type="ChEBI" id="CHEBI:59789"/>
    </ligand>
</feature>
<dbReference type="GO" id="GO:0005829">
    <property type="term" value="C:cytosol"/>
    <property type="evidence" value="ECO:0007669"/>
    <property type="project" value="TreeGrafter"/>
</dbReference>
<dbReference type="PIRSF" id="PIRSF003078">
    <property type="entry name" value="GidB"/>
    <property type="match status" value="1"/>
</dbReference>
<comment type="function">
    <text evidence="6">Specifically methylates the N7 position of guanine in position 527 of 16S rRNA.</text>
</comment>
<dbReference type="SUPFAM" id="SSF53335">
    <property type="entry name" value="S-adenosyl-L-methionine-dependent methyltransferases"/>
    <property type="match status" value="1"/>
</dbReference>
<dbReference type="HAMAP" id="MF_00074">
    <property type="entry name" value="16SrRNA_methyltr_G"/>
    <property type="match status" value="1"/>
</dbReference>
<dbReference type="GO" id="GO:0070043">
    <property type="term" value="F:rRNA (guanine-N7-)-methyltransferase activity"/>
    <property type="evidence" value="ECO:0007669"/>
    <property type="project" value="UniProtKB-UniRule"/>
</dbReference>
<comment type="subcellular location">
    <subcellularLocation>
        <location evidence="6">Cytoplasm</location>
    </subcellularLocation>
</comment>
<organism evidence="7 8">
    <name type="scientific">Kordiimonas lacus</name>
    <dbReference type="NCBI Taxonomy" id="637679"/>
    <lineage>
        <taxon>Bacteria</taxon>
        <taxon>Pseudomonadati</taxon>
        <taxon>Pseudomonadota</taxon>
        <taxon>Alphaproteobacteria</taxon>
        <taxon>Kordiimonadales</taxon>
        <taxon>Kordiimonadaceae</taxon>
        <taxon>Kordiimonas</taxon>
    </lineage>
</organism>
<feature type="binding site" evidence="6">
    <location>
        <position position="76"/>
    </location>
    <ligand>
        <name>S-adenosyl-L-methionine</name>
        <dbReference type="ChEBI" id="CHEBI:59789"/>
    </ligand>
</feature>
<reference evidence="7 8" key="1">
    <citation type="submission" date="2016-10" db="EMBL/GenBank/DDBJ databases">
        <authorList>
            <person name="de Groot N.N."/>
        </authorList>
    </citation>
    <scope>NUCLEOTIDE SEQUENCE [LARGE SCALE GENOMIC DNA]</scope>
    <source>
        <strain evidence="7 8">CGMCC 1.9109</strain>
    </source>
</reference>
<dbReference type="OrthoDB" id="9808773at2"/>
<sequence length="206" mass="23003">MYGADDLARDLDVSRETLDKLKVYAGLLAKWQKAKNLVANSTLDDMWRRHFLDSAQLAPLLKERFGDREVTLLDIGSGAGFPGLVLSAMGVATAHMVESNGRKCTFMNQVSRETGANATIHAQRIEEMDIFPVDIVTSRACARISQLLDWAAPFLNEDTEMWLLKGEIADEELTEAKACWKMNVDRFKSLSDPTGVILRLSSIKRL</sequence>
<dbReference type="InterPro" id="IPR029063">
    <property type="entry name" value="SAM-dependent_MTases_sf"/>
</dbReference>
<dbReference type="STRING" id="637679.GCA_001550055_00601"/>
<evidence type="ECO:0000313" key="7">
    <source>
        <dbReference type="EMBL" id="SDD30273.1"/>
    </source>
</evidence>
<dbReference type="InterPro" id="IPR003682">
    <property type="entry name" value="rRNA_ssu_MeTfrase_G"/>
</dbReference>
<keyword evidence="2 6" id="KW-0698">rRNA processing</keyword>
<dbReference type="AlphaFoldDB" id="A0A1G6TMF8"/>
<dbReference type="NCBIfam" id="TIGR00138">
    <property type="entry name" value="rsmG_gidB"/>
    <property type="match status" value="1"/>
</dbReference>